<dbReference type="InterPro" id="IPR019004">
    <property type="entry name" value="YqeY/Aim41"/>
</dbReference>
<dbReference type="InterPro" id="IPR003789">
    <property type="entry name" value="Asn/Gln_tRNA_amidoTrase-B-like"/>
</dbReference>
<dbReference type="SUPFAM" id="SSF89095">
    <property type="entry name" value="GatB/YqeY motif"/>
    <property type="match status" value="1"/>
</dbReference>
<protein>
    <recommendedName>
        <fullName evidence="2">GatB/YqeY domain-containing protein</fullName>
    </recommendedName>
</protein>
<evidence type="ECO:0008006" key="2">
    <source>
        <dbReference type="Google" id="ProtNLM"/>
    </source>
</evidence>
<dbReference type="GO" id="GO:0016884">
    <property type="term" value="F:carbon-nitrogen ligase activity, with glutamine as amido-N-donor"/>
    <property type="evidence" value="ECO:0007669"/>
    <property type="project" value="InterPro"/>
</dbReference>
<dbReference type="AlphaFoldDB" id="A0A382TZW9"/>
<dbReference type="EMBL" id="UINC01140093">
    <property type="protein sequence ID" value="SVD27041.1"/>
    <property type="molecule type" value="Genomic_DNA"/>
</dbReference>
<proteinExistence type="predicted"/>
<dbReference type="Pfam" id="PF09424">
    <property type="entry name" value="YqeY"/>
    <property type="match status" value="1"/>
</dbReference>
<name>A0A382TZW9_9ZZZZ</name>
<dbReference type="Gene3D" id="1.10.1510.10">
    <property type="entry name" value="Uncharacterised protein YqeY/AIM41 PF09424, N-terminal domain"/>
    <property type="match status" value="1"/>
</dbReference>
<feature type="non-terminal residue" evidence="1">
    <location>
        <position position="64"/>
    </location>
</feature>
<accession>A0A382TZW9</accession>
<organism evidence="1">
    <name type="scientific">marine metagenome</name>
    <dbReference type="NCBI Taxonomy" id="408172"/>
    <lineage>
        <taxon>unclassified sequences</taxon>
        <taxon>metagenomes</taxon>
        <taxon>ecological metagenomes</taxon>
    </lineage>
</organism>
<evidence type="ECO:0000313" key="1">
    <source>
        <dbReference type="EMBL" id="SVD27041.1"/>
    </source>
</evidence>
<dbReference type="InterPro" id="IPR042184">
    <property type="entry name" value="YqeY/Aim41_N"/>
</dbReference>
<sequence>MLKKQLTDGLITAIKSKDKESINAIRLILAAIKDKEIALRSEDKNKEISEEIIFRILKNMIKQR</sequence>
<gene>
    <name evidence="1" type="ORF">METZ01_LOCUS379895</name>
</gene>
<reference evidence="1" key="1">
    <citation type="submission" date="2018-05" db="EMBL/GenBank/DDBJ databases">
        <authorList>
            <person name="Lanie J.A."/>
            <person name="Ng W.-L."/>
            <person name="Kazmierczak K.M."/>
            <person name="Andrzejewski T.M."/>
            <person name="Davidsen T.M."/>
            <person name="Wayne K.J."/>
            <person name="Tettelin H."/>
            <person name="Glass J.I."/>
            <person name="Rusch D."/>
            <person name="Podicherti R."/>
            <person name="Tsui H.-C.T."/>
            <person name="Winkler M.E."/>
        </authorList>
    </citation>
    <scope>NUCLEOTIDE SEQUENCE</scope>
</reference>